<keyword evidence="1" id="KW-0418">Kinase</keyword>
<name>A0A7H8NGL1_9ACTN</name>
<reference evidence="3 4" key="1">
    <citation type="submission" date="2020-06" db="EMBL/GenBank/DDBJ databases">
        <title>Genome mining for natural products.</title>
        <authorList>
            <person name="Zhang B."/>
            <person name="Shi J."/>
            <person name="Ge H."/>
        </authorList>
    </citation>
    <scope>NUCLEOTIDE SEQUENCE [LARGE SCALE GENOMIC DNA]</scope>
    <source>
        <strain evidence="3 4">NA00687</strain>
    </source>
</reference>
<keyword evidence="1" id="KW-0808">Transferase</keyword>
<keyword evidence="3" id="KW-0067">ATP-binding</keyword>
<sequence>MLADFRRPSHGEADGRLLDRHFTARDLPLLRVLVEERAAWAGLPEARRGDFVLAVDEIATNAIEHAGGRGHLVLRRVGGELECTISDNGPGFSEEVIPDVLPGLDGAHTGRGLWLTRLVSDRLAVRAGSVGAVVTLAMRVR</sequence>
<keyword evidence="1" id="KW-0723">Serine/threonine-protein kinase</keyword>
<dbReference type="InterPro" id="IPR003594">
    <property type="entry name" value="HATPase_dom"/>
</dbReference>
<evidence type="ECO:0000313" key="4">
    <source>
        <dbReference type="Proteomes" id="UP000509303"/>
    </source>
</evidence>
<protein>
    <submittedName>
        <fullName evidence="3">ATP-binding protein</fullName>
    </submittedName>
</protein>
<keyword evidence="4" id="KW-1185">Reference proteome</keyword>
<dbReference type="GO" id="GO:0004674">
    <property type="term" value="F:protein serine/threonine kinase activity"/>
    <property type="evidence" value="ECO:0007669"/>
    <property type="project" value="UniProtKB-KW"/>
</dbReference>
<evidence type="ECO:0000256" key="1">
    <source>
        <dbReference type="ARBA" id="ARBA00022527"/>
    </source>
</evidence>
<dbReference type="SUPFAM" id="SSF55874">
    <property type="entry name" value="ATPase domain of HSP90 chaperone/DNA topoisomerase II/histidine kinase"/>
    <property type="match status" value="1"/>
</dbReference>
<feature type="domain" description="Histidine kinase/HSP90-like ATPase" evidence="2">
    <location>
        <begin position="25"/>
        <end position="137"/>
    </location>
</feature>
<dbReference type="PANTHER" id="PTHR35526">
    <property type="entry name" value="ANTI-SIGMA-F FACTOR RSBW-RELATED"/>
    <property type="match status" value="1"/>
</dbReference>
<dbReference type="InterPro" id="IPR036890">
    <property type="entry name" value="HATPase_C_sf"/>
</dbReference>
<dbReference type="AlphaFoldDB" id="A0A7H8NGL1"/>
<gene>
    <name evidence="3" type="ORF">HUT08_32815</name>
</gene>
<proteinExistence type="predicted"/>
<dbReference type="PANTHER" id="PTHR35526:SF3">
    <property type="entry name" value="ANTI-SIGMA-F FACTOR RSBW"/>
    <property type="match status" value="1"/>
</dbReference>
<dbReference type="Pfam" id="PF13581">
    <property type="entry name" value="HATPase_c_2"/>
    <property type="match status" value="1"/>
</dbReference>
<dbReference type="CDD" id="cd16936">
    <property type="entry name" value="HATPase_RsbW-like"/>
    <property type="match status" value="1"/>
</dbReference>
<keyword evidence="3" id="KW-0547">Nucleotide-binding</keyword>
<accession>A0A7H8NGL1</accession>
<dbReference type="Gene3D" id="3.30.565.10">
    <property type="entry name" value="Histidine kinase-like ATPase, C-terminal domain"/>
    <property type="match status" value="1"/>
</dbReference>
<organism evidence="3 4">
    <name type="scientific">Streptomyces buecherae</name>
    <dbReference type="NCBI Taxonomy" id="2763006"/>
    <lineage>
        <taxon>Bacteria</taxon>
        <taxon>Bacillati</taxon>
        <taxon>Actinomycetota</taxon>
        <taxon>Actinomycetes</taxon>
        <taxon>Kitasatosporales</taxon>
        <taxon>Streptomycetaceae</taxon>
        <taxon>Streptomyces</taxon>
    </lineage>
</organism>
<dbReference type="InterPro" id="IPR050267">
    <property type="entry name" value="Anti-sigma-factor_SerPK"/>
</dbReference>
<evidence type="ECO:0000313" key="3">
    <source>
        <dbReference type="EMBL" id="QKW53540.1"/>
    </source>
</evidence>
<dbReference type="Proteomes" id="UP000509303">
    <property type="component" value="Chromosome"/>
</dbReference>
<dbReference type="RefSeq" id="WP_176165246.1">
    <property type="nucleotide sequence ID" value="NZ_CP054929.1"/>
</dbReference>
<evidence type="ECO:0000259" key="2">
    <source>
        <dbReference type="Pfam" id="PF13581"/>
    </source>
</evidence>
<dbReference type="GO" id="GO:0005524">
    <property type="term" value="F:ATP binding"/>
    <property type="evidence" value="ECO:0007669"/>
    <property type="project" value="UniProtKB-KW"/>
</dbReference>
<dbReference type="EMBL" id="CP054929">
    <property type="protein sequence ID" value="QKW53540.1"/>
    <property type="molecule type" value="Genomic_DNA"/>
</dbReference>